<evidence type="ECO:0000256" key="2">
    <source>
        <dbReference type="ARBA" id="ARBA00023125"/>
    </source>
</evidence>
<proteinExistence type="predicted"/>
<dbReference type="Proteomes" id="UP001200145">
    <property type="component" value="Unassembled WGS sequence"/>
</dbReference>
<dbReference type="PRINTS" id="PR00038">
    <property type="entry name" value="HTHLUXR"/>
</dbReference>
<gene>
    <name evidence="6" type="ORF">L0U88_19460</name>
</gene>
<feature type="domain" description="HTH luxR-type" evidence="4">
    <location>
        <begin position="151"/>
        <end position="216"/>
    </location>
</feature>
<dbReference type="SUPFAM" id="SSF52172">
    <property type="entry name" value="CheY-like"/>
    <property type="match status" value="1"/>
</dbReference>
<dbReference type="PROSITE" id="PS50043">
    <property type="entry name" value="HTH_LUXR_2"/>
    <property type="match status" value="1"/>
</dbReference>
<dbReference type="InterPro" id="IPR058245">
    <property type="entry name" value="NreC/VraR/RcsB-like_REC"/>
</dbReference>
<dbReference type="CDD" id="cd06170">
    <property type="entry name" value="LuxR_C_like"/>
    <property type="match status" value="1"/>
</dbReference>
<dbReference type="InterPro" id="IPR001789">
    <property type="entry name" value="Sig_transdc_resp-reg_receiver"/>
</dbReference>
<dbReference type="Pfam" id="PF00196">
    <property type="entry name" value="GerE"/>
    <property type="match status" value="1"/>
</dbReference>
<feature type="domain" description="Response regulatory" evidence="5">
    <location>
        <begin position="9"/>
        <end position="125"/>
    </location>
</feature>
<keyword evidence="1 3" id="KW-0597">Phosphoprotein</keyword>
<dbReference type="InterPro" id="IPR039420">
    <property type="entry name" value="WalR-like"/>
</dbReference>
<keyword evidence="7" id="KW-1185">Reference proteome</keyword>
<dbReference type="InterPro" id="IPR000792">
    <property type="entry name" value="Tscrpt_reg_LuxR_C"/>
</dbReference>
<comment type="caution">
    <text evidence="6">The sequence shown here is derived from an EMBL/GenBank/DDBJ whole genome shotgun (WGS) entry which is preliminary data.</text>
</comment>
<accession>A0ABS9BPS9</accession>
<dbReference type="PROSITE" id="PS50110">
    <property type="entry name" value="RESPONSE_REGULATORY"/>
    <property type="match status" value="1"/>
</dbReference>
<dbReference type="PANTHER" id="PTHR43214:SF43">
    <property type="entry name" value="TWO-COMPONENT RESPONSE REGULATOR"/>
    <property type="match status" value="1"/>
</dbReference>
<dbReference type="SMART" id="SM00448">
    <property type="entry name" value="REC"/>
    <property type="match status" value="1"/>
</dbReference>
<dbReference type="Pfam" id="PF00072">
    <property type="entry name" value="Response_reg"/>
    <property type="match status" value="1"/>
</dbReference>
<dbReference type="SUPFAM" id="SSF46894">
    <property type="entry name" value="C-terminal effector domain of the bipartite response regulators"/>
    <property type="match status" value="1"/>
</dbReference>
<dbReference type="Gene3D" id="3.40.50.2300">
    <property type="match status" value="1"/>
</dbReference>
<name>A0ABS9BPS9_9BACT</name>
<sequence length="218" mass="24295">MSSEKRELTIVIFENNEAYRQSLEMYFQEFPGIRVVGSFADGADVENRVSESNPALILMDIDMPVMNGIDATTKIKTVFPEQLILILTVFEENEKVFDAIKAGADGYLLKSTPPHEIVQAMFDTVAGGSPMTPVIARKIIQVFARGTTVRATQITNELTEKEKQVLQSLVEGSSYKMIALQLSISLDTVRFHIRNIYTKLHVNSATEAVALAIRNRLV</sequence>
<dbReference type="InterPro" id="IPR011006">
    <property type="entry name" value="CheY-like_superfamily"/>
</dbReference>
<keyword evidence="2" id="KW-0238">DNA-binding</keyword>
<protein>
    <submittedName>
        <fullName evidence="6">Response regulator transcription factor</fullName>
    </submittedName>
</protein>
<dbReference type="EMBL" id="JAKEVY010000006">
    <property type="protein sequence ID" value="MCF1716829.1"/>
    <property type="molecule type" value="Genomic_DNA"/>
</dbReference>
<evidence type="ECO:0000313" key="7">
    <source>
        <dbReference type="Proteomes" id="UP001200145"/>
    </source>
</evidence>
<reference evidence="6 7" key="1">
    <citation type="submission" date="2022-01" db="EMBL/GenBank/DDBJ databases">
        <title>Flavihumibacter sp. nov., isolated from sediment of a river.</title>
        <authorList>
            <person name="Liu H."/>
        </authorList>
    </citation>
    <scope>NUCLEOTIDE SEQUENCE [LARGE SCALE GENOMIC DNA]</scope>
    <source>
        <strain evidence="6 7">RY-1</strain>
    </source>
</reference>
<organism evidence="6 7">
    <name type="scientific">Flavihumibacter fluminis</name>
    <dbReference type="NCBI Taxonomy" id="2909236"/>
    <lineage>
        <taxon>Bacteria</taxon>
        <taxon>Pseudomonadati</taxon>
        <taxon>Bacteroidota</taxon>
        <taxon>Chitinophagia</taxon>
        <taxon>Chitinophagales</taxon>
        <taxon>Chitinophagaceae</taxon>
        <taxon>Flavihumibacter</taxon>
    </lineage>
</organism>
<evidence type="ECO:0000259" key="5">
    <source>
        <dbReference type="PROSITE" id="PS50110"/>
    </source>
</evidence>
<dbReference type="PROSITE" id="PS00622">
    <property type="entry name" value="HTH_LUXR_1"/>
    <property type="match status" value="1"/>
</dbReference>
<dbReference type="SMART" id="SM00421">
    <property type="entry name" value="HTH_LUXR"/>
    <property type="match status" value="1"/>
</dbReference>
<dbReference type="PANTHER" id="PTHR43214">
    <property type="entry name" value="TWO-COMPONENT RESPONSE REGULATOR"/>
    <property type="match status" value="1"/>
</dbReference>
<evidence type="ECO:0000256" key="1">
    <source>
        <dbReference type="ARBA" id="ARBA00022553"/>
    </source>
</evidence>
<evidence type="ECO:0000256" key="3">
    <source>
        <dbReference type="PROSITE-ProRule" id="PRU00169"/>
    </source>
</evidence>
<dbReference type="RefSeq" id="WP_234868334.1">
    <property type="nucleotide sequence ID" value="NZ_JAKEVY010000006.1"/>
</dbReference>
<feature type="modified residue" description="4-aspartylphosphate" evidence="3">
    <location>
        <position position="60"/>
    </location>
</feature>
<evidence type="ECO:0000259" key="4">
    <source>
        <dbReference type="PROSITE" id="PS50043"/>
    </source>
</evidence>
<evidence type="ECO:0000313" key="6">
    <source>
        <dbReference type="EMBL" id="MCF1716829.1"/>
    </source>
</evidence>
<dbReference type="CDD" id="cd17535">
    <property type="entry name" value="REC_NarL-like"/>
    <property type="match status" value="1"/>
</dbReference>
<dbReference type="InterPro" id="IPR016032">
    <property type="entry name" value="Sig_transdc_resp-reg_C-effctor"/>
</dbReference>